<geneLocation type="plasmid" evidence="1">
    <name>pCok152</name>
</geneLocation>
<protein>
    <submittedName>
        <fullName evidence="1">Uncharacterized protein</fullName>
    </submittedName>
</protein>
<accession>A0A2S7XSP0</accession>
<dbReference type="Proteomes" id="UP000239936">
    <property type="component" value="Unassembled WGS sequence"/>
</dbReference>
<organism evidence="1 2">
    <name type="scientific">Chromatium okenii</name>
    <dbReference type="NCBI Taxonomy" id="61644"/>
    <lineage>
        <taxon>Bacteria</taxon>
        <taxon>Pseudomonadati</taxon>
        <taxon>Pseudomonadota</taxon>
        <taxon>Gammaproteobacteria</taxon>
        <taxon>Chromatiales</taxon>
        <taxon>Chromatiaceae</taxon>
        <taxon>Chromatium</taxon>
    </lineage>
</organism>
<dbReference type="AlphaFoldDB" id="A0A2S7XSP0"/>
<comment type="caution">
    <text evidence="1">The sequence shown here is derived from an EMBL/GenBank/DDBJ whole genome shotgun (WGS) entry which is preliminary data.</text>
</comment>
<name>A0A2S7XSP0_9GAMM</name>
<reference evidence="1 2" key="1">
    <citation type="submission" date="2018-01" db="EMBL/GenBank/DDBJ databases">
        <title>The complete genome sequence of Chromatium okenii LaCa, a purple sulfur bacterium with a turbulent life.</title>
        <authorList>
            <person name="Luedin S.M."/>
            <person name="Liechti N."/>
            <person name="Storelli N."/>
            <person name="Danza F."/>
            <person name="Wittwer M."/>
            <person name="Pothier J.F."/>
            <person name="Tonolla M.A."/>
        </authorList>
    </citation>
    <scope>NUCLEOTIDE SEQUENCE [LARGE SCALE GENOMIC DNA]</scope>
    <source>
        <strain evidence="1 2">LaCa</strain>
        <plasmid evidence="1">pCok152</plasmid>
    </source>
</reference>
<keyword evidence="2" id="KW-1185">Reference proteome</keyword>
<gene>
    <name evidence="1" type="ORF">CXB77_06025</name>
</gene>
<evidence type="ECO:0000313" key="1">
    <source>
        <dbReference type="EMBL" id="PQJ96757.1"/>
    </source>
</evidence>
<keyword evidence="1" id="KW-0614">Plasmid</keyword>
<sequence>MTVARLETIAAQCPDPALRQWLGAAIRKIGAGIDPAAALDLRGSGALKQRNDLLRKAALATGIESDWPAAGVLAASIKTGAAPNQIVSDCLMAAENAARVPNSQRAIYSILLSTH</sequence>
<dbReference type="EMBL" id="PPGH01000033">
    <property type="protein sequence ID" value="PQJ96757.1"/>
    <property type="molecule type" value="Genomic_DNA"/>
</dbReference>
<proteinExistence type="predicted"/>
<evidence type="ECO:0000313" key="2">
    <source>
        <dbReference type="Proteomes" id="UP000239936"/>
    </source>
</evidence>